<keyword evidence="1" id="KW-1133">Transmembrane helix</keyword>
<dbReference type="KEGG" id="rrd:RradSPS_0858"/>
<keyword evidence="1" id="KW-0812">Transmembrane</keyword>
<dbReference type="EMBL" id="CP007514">
    <property type="protein sequence ID" value="AHY46141.1"/>
    <property type="molecule type" value="Genomic_DNA"/>
</dbReference>
<proteinExistence type="predicted"/>
<evidence type="ECO:0000313" key="2">
    <source>
        <dbReference type="EMBL" id="AHY46141.1"/>
    </source>
</evidence>
<dbReference type="Pfam" id="PF07963">
    <property type="entry name" value="N_methyl"/>
    <property type="match status" value="1"/>
</dbReference>
<dbReference type="EMBL" id="JAWXXX010000001">
    <property type="protein sequence ID" value="MDX5893551.1"/>
    <property type="molecule type" value="Genomic_DNA"/>
</dbReference>
<dbReference type="RefSeq" id="WP_159449887.1">
    <property type="nucleotide sequence ID" value="NZ_CP007514.1"/>
</dbReference>
<keyword evidence="1" id="KW-0472">Membrane</keyword>
<dbReference type="Proteomes" id="UP000025229">
    <property type="component" value="Chromosome"/>
</dbReference>
<evidence type="ECO:0000256" key="1">
    <source>
        <dbReference type="SAM" id="Phobius"/>
    </source>
</evidence>
<sequence length="141" mass="14942">MTRPSGNSVRDESGYSLIELLAAIVILTVAIIPMVTMLDTGLRTSTTSGNYDRARALANTKLEEVKSLRYAEAESTYPPGTSVPCNAGGLTCRVETRYTKINFSGASGTFGSGTASDGMMRVTVTVSWDGKSYATTGLVVR</sequence>
<dbReference type="AlphaFoldDB" id="A0A023X1S3"/>
<keyword evidence="4" id="KW-1185">Reference proteome</keyword>
<dbReference type="Proteomes" id="UP001281130">
    <property type="component" value="Unassembled WGS sequence"/>
</dbReference>
<evidence type="ECO:0000313" key="4">
    <source>
        <dbReference type="Proteomes" id="UP000025229"/>
    </source>
</evidence>
<feature type="transmembrane region" description="Helical" evidence="1">
    <location>
        <begin position="20"/>
        <end position="38"/>
    </location>
</feature>
<accession>A0A023X1S3</accession>
<organism evidence="2 4">
    <name type="scientific">Rubrobacter radiotolerans</name>
    <name type="common">Arthrobacter radiotolerans</name>
    <dbReference type="NCBI Taxonomy" id="42256"/>
    <lineage>
        <taxon>Bacteria</taxon>
        <taxon>Bacillati</taxon>
        <taxon>Actinomycetota</taxon>
        <taxon>Rubrobacteria</taxon>
        <taxon>Rubrobacterales</taxon>
        <taxon>Rubrobacteraceae</taxon>
        <taxon>Rubrobacter</taxon>
    </lineage>
</organism>
<dbReference type="InterPro" id="IPR012902">
    <property type="entry name" value="N_methyl_site"/>
</dbReference>
<dbReference type="STRING" id="42256.RradSPS_0858"/>
<name>A0A023X1S3_RUBRA</name>
<dbReference type="HOGENOM" id="CLU_1823899_0_0_11"/>
<reference evidence="3" key="2">
    <citation type="submission" date="2023-11" db="EMBL/GenBank/DDBJ databases">
        <title>MicrobeMod: A computational toolkit for identifying prokaryotic methylation and restriction-modification with nanopore sequencing.</title>
        <authorList>
            <person name="Crits-Christoph A."/>
            <person name="Kang S.C."/>
            <person name="Lee H."/>
            <person name="Ostrov N."/>
        </authorList>
    </citation>
    <scope>NUCLEOTIDE SEQUENCE</scope>
    <source>
        <strain evidence="3">ATCC 51242</strain>
    </source>
</reference>
<reference evidence="2 4" key="1">
    <citation type="submission" date="2014-03" db="EMBL/GenBank/DDBJ databases">
        <title>Complete genome sequence of the Radio-Resistant Rubrobacter radiotolerans RSPS-4.</title>
        <authorList>
            <person name="Egas C.C."/>
            <person name="Barroso C.C."/>
            <person name="Froufe H.J.C."/>
            <person name="Pacheco J.J."/>
            <person name="Albuquerque L.L."/>
            <person name="da Costa M.M.S."/>
        </authorList>
    </citation>
    <scope>NUCLEOTIDE SEQUENCE [LARGE SCALE GENOMIC DNA]</scope>
    <source>
        <strain evidence="2 4">RSPS-4</strain>
    </source>
</reference>
<protein>
    <submittedName>
        <fullName evidence="2 3">Prepilin-type N-terminal cleavage/methylation domain</fullName>
    </submittedName>
</protein>
<dbReference type="NCBIfam" id="TIGR02532">
    <property type="entry name" value="IV_pilin_GFxxxE"/>
    <property type="match status" value="1"/>
</dbReference>
<evidence type="ECO:0000313" key="3">
    <source>
        <dbReference type="EMBL" id="MDX5893551.1"/>
    </source>
</evidence>
<gene>
    <name evidence="2" type="ORF">RradSPS_0858</name>
    <name evidence="3" type="ORF">SIL72_05850</name>
</gene>